<comment type="caution">
    <text evidence="1">The sequence shown here is derived from an EMBL/GenBank/DDBJ whole genome shotgun (WGS) entry which is preliminary data.</text>
</comment>
<organism evidence="1 2">
    <name type="scientific">Fusarium decemcellulare</name>
    <dbReference type="NCBI Taxonomy" id="57161"/>
    <lineage>
        <taxon>Eukaryota</taxon>
        <taxon>Fungi</taxon>
        <taxon>Dikarya</taxon>
        <taxon>Ascomycota</taxon>
        <taxon>Pezizomycotina</taxon>
        <taxon>Sordariomycetes</taxon>
        <taxon>Hypocreomycetidae</taxon>
        <taxon>Hypocreales</taxon>
        <taxon>Nectriaceae</taxon>
        <taxon>Fusarium</taxon>
        <taxon>Fusarium decemcellulare species complex</taxon>
    </lineage>
</organism>
<gene>
    <name evidence="1" type="ORF">NM208_g16435</name>
</gene>
<evidence type="ECO:0000313" key="2">
    <source>
        <dbReference type="Proteomes" id="UP001148629"/>
    </source>
</evidence>
<accession>A0ACC1RBF0</accession>
<protein>
    <submittedName>
        <fullName evidence="1">Uncharacterized protein</fullName>
    </submittedName>
</protein>
<reference evidence="1" key="1">
    <citation type="submission" date="2022-08" db="EMBL/GenBank/DDBJ databases">
        <title>Genome Sequence of Fusarium decemcellulare.</title>
        <authorList>
            <person name="Buettner E."/>
        </authorList>
    </citation>
    <scope>NUCLEOTIDE SEQUENCE</scope>
    <source>
        <strain evidence="1">Babe19</strain>
    </source>
</reference>
<proteinExistence type="predicted"/>
<dbReference type="Proteomes" id="UP001148629">
    <property type="component" value="Unassembled WGS sequence"/>
</dbReference>
<sequence>MIMMTSPVKVGESTSHYHSSLAEVNLGKRHHLGSADDLVSDIRRKEQHQADIVGEEVARVPLDEDGEAARDGYECDEERAIVGQVGLHRGEVGQFGAADALDVHHFLEPNVADVDEDPGDEARRGADVEQPVEDSLTTGGELMKPKRPRAEQAATAK</sequence>
<dbReference type="EMBL" id="JANRMS010005088">
    <property type="protein sequence ID" value="KAJ3503837.1"/>
    <property type="molecule type" value="Genomic_DNA"/>
</dbReference>
<keyword evidence="2" id="KW-1185">Reference proteome</keyword>
<evidence type="ECO:0000313" key="1">
    <source>
        <dbReference type="EMBL" id="KAJ3503837.1"/>
    </source>
</evidence>
<name>A0ACC1RBF0_9HYPO</name>